<accession>A0ABQ8SRV4</accession>
<keyword evidence="2" id="KW-0812">Transmembrane</keyword>
<comment type="caution">
    <text evidence="3">The sequence shown here is derived from an EMBL/GenBank/DDBJ whole genome shotgun (WGS) entry which is preliminary data.</text>
</comment>
<organism evidence="3 4">
    <name type="scientific">Periplaneta americana</name>
    <name type="common">American cockroach</name>
    <name type="synonym">Blatta americana</name>
    <dbReference type="NCBI Taxonomy" id="6978"/>
    <lineage>
        <taxon>Eukaryota</taxon>
        <taxon>Metazoa</taxon>
        <taxon>Ecdysozoa</taxon>
        <taxon>Arthropoda</taxon>
        <taxon>Hexapoda</taxon>
        <taxon>Insecta</taxon>
        <taxon>Pterygota</taxon>
        <taxon>Neoptera</taxon>
        <taxon>Polyneoptera</taxon>
        <taxon>Dictyoptera</taxon>
        <taxon>Blattodea</taxon>
        <taxon>Blattoidea</taxon>
        <taxon>Blattidae</taxon>
        <taxon>Blattinae</taxon>
        <taxon>Periplaneta</taxon>
    </lineage>
</organism>
<evidence type="ECO:0000256" key="2">
    <source>
        <dbReference type="SAM" id="Phobius"/>
    </source>
</evidence>
<dbReference type="Proteomes" id="UP001148838">
    <property type="component" value="Unassembled WGS sequence"/>
</dbReference>
<keyword evidence="4" id="KW-1185">Reference proteome</keyword>
<gene>
    <name evidence="3" type="ORF">ANN_17066</name>
</gene>
<evidence type="ECO:0000313" key="3">
    <source>
        <dbReference type="EMBL" id="KAJ4436934.1"/>
    </source>
</evidence>
<feature type="compositionally biased region" description="Basic and acidic residues" evidence="1">
    <location>
        <begin position="77"/>
        <end position="90"/>
    </location>
</feature>
<name>A0ABQ8SRV4_PERAM</name>
<reference evidence="3 4" key="1">
    <citation type="journal article" date="2022" name="Allergy">
        <title>Genome assembly and annotation of Periplaneta americana reveal a comprehensive cockroach allergen profile.</title>
        <authorList>
            <person name="Wang L."/>
            <person name="Xiong Q."/>
            <person name="Saelim N."/>
            <person name="Wang L."/>
            <person name="Nong W."/>
            <person name="Wan A.T."/>
            <person name="Shi M."/>
            <person name="Liu X."/>
            <person name="Cao Q."/>
            <person name="Hui J.H.L."/>
            <person name="Sookrung N."/>
            <person name="Leung T.F."/>
            <person name="Tungtrongchitr A."/>
            <person name="Tsui S.K.W."/>
        </authorList>
    </citation>
    <scope>NUCLEOTIDE SEQUENCE [LARGE SCALE GENOMIC DNA]</scope>
    <source>
        <strain evidence="3">PWHHKU_190912</strain>
    </source>
</reference>
<protein>
    <submittedName>
        <fullName evidence="3">Uncharacterized protein</fullName>
    </submittedName>
</protein>
<feature type="transmembrane region" description="Helical" evidence="2">
    <location>
        <begin position="31"/>
        <end position="49"/>
    </location>
</feature>
<evidence type="ECO:0000313" key="4">
    <source>
        <dbReference type="Proteomes" id="UP001148838"/>
    </source>
</evidence>
<sequence>MIALKIIVVLLIIIMLELFLIAIMIISIIVIIALFIIMFIIFIMLLIIAHGKPRKKPQPGNLPRPGFEPGPPGFSARRADRYSTGVDSRRRREDKIKMDLRKVGYDDRQWINLAQDRDRWRAYVRAAMNLRVLKSHFSDTELAREEWKAWLKSWFPVHIPLAALNDVSVARTQSHKTDTEYKSPPLSSQ</sequence>
<evidence type="ECO:0000256" key="1">
    <source>
        <dbReference type="SAM" id="MobiDB-lite"/>
    </source>
</evidence>
<keyword evidence="2" id="KW-1133">Transmembrane helix</keyword>
<dbReference type="EMBL" id="JAJSOF020000021">
    <property type="protein sequence ID" value="KAJ4436934.1"/>
    <property type="molecule type" value="Genomic_DNA"/>
</dbReference>
<keyword evidence="2" id="KW-0472">Membrane</keyword>
<feature type="region of interest" description="Disordered" evidence="1">
    <location>
        <begin position="57"/>
        <end position="90"/>
    </location>
</feature>
<feature type="compositionally biased region" description="Pro residues" evidence="1">
    <location>
        <begin position="60"/>
        <end position="72"/>
    </location>
</feature>
<proteinExistence type="predicted"/>
<feature type="transmembrane region" description="Helical" evidence="2">
    <location>
        <begin position="7"/>
        <end position="25"/>
    </location>
</feature>